<sequence>MRPFALDLSTSHFQLCSQDHFINLPHNDPSGLNLWSLLEYQPGAPTPTRLAILPEVISPQRGYMCVEHLTMERVSPTFCDPEPILSPFAGLAVETRFWDNIITANFQ</sequence>
<proteinExistence type="predicted"/>
<evidence type="ECO:0000313" key="1">
    <source>
        <dbReference type="EMBL" id="QQK42838.1"/>
    </source>
</evidence>
<dbReference type="EMBL" id="CP060775">
    <property type="protein sequence ID" value="QQK42838.1"/>
    <property type="molecule type" value="Genomic_DNA"/>
</dbReference>
<dbReference type="Proteomes" id="UP000595662">
    <property type="component" value="Chromosome 2"/>
</dbReference>
<reference evidence="1 2" key="1">
    <citation type="submission" date="2020-08" db="EMBL/GenBank/DDBJ databases">
        <title>The completed genome sequence of the pathogenic ascomycete fungus Penicillium digitatum.</title>
        <authorList>
            <person name="Wang M."/>
        </authorList>
    </citation>
    <scope>NUCLEOTIDE SEQUENCE [LARGE SCALE GENOMIC DNA]</scope>
    <source>
        <strain evidence="1 2">PdW03</strain>
    </source>
</reference>
<evidence type="ECO:0000313" key="2">
    <source>
        <dbReference type="Proteomes" id="UP000595662"/>
    </source>
</evidence>
<protein>
    <submittedName>
        <fullName evidence="1">Uncharacterized protein</fullName>
    </submittedName>
</protein>
<dbReference type="RefSeq" id="XP_065956517.1">
    <property type="nucleotide sequence ID" value="XM_066101434.1"/>
</dbReference>
<name>A0A7T6XKI5_PENDI</name>
<accession>A0A7T6XKI5</accession>
<organism evidence="1 2">
    <name type="scientific">Penicillium digitatum</name>
    <name type="common">Green mold</name>
    <dbReference type="NCBI Taxonomy" id="36651"/>
    <lineage>
        <taxon>Eukaryota</taxon>
        <taxon>Fungi</taxon>
        <taxon>Dikarya</taxon>
        <taxon>Ascomycota</taxon>
        <taxon>Pezizomycotina</taxon>
        <taxon>Eurotiomycetes</taxon>
        <taxon>Eurotiomycetidae</taxon>
        <taxon>Eurotiales</taxon>
        <taxon>Aspergillaceae</taxon>
        <taxon>Penicillium</taxon>
    </lineage>
</organism>
<gene>
    <name evidence="1" type="ORF">Pdw03_6739</name>
</gene>
<dbReference type="GeneID" id="90952881"/>
<dbReference type="AlphaFoldDB" id="A0A7T6XKI5"/>